<dbReference type="AlphaFoldDB" id="A0AAW1BU16"/>
<comment type="similarity">
    <text evidence="2">Belongs to the G-protein coupled receptor 3 family.</text>
</comment>
<evidence type="ECO:0000256" key="8">
    <source>
        <dbReference type="ARBA" id="ARBA00023136"/>
    </source>
</evidence>
<dbReference type="InterPro" id="IPR017978">
    <property type="entry name" value="GPCR_3_C"/>
</dbReference>
<feature type="transmembrane region" description="Helical" evidence="12">
    <location>
        <begin position="683"/>
        <end position="708"/>
    </location>
</feature>
<dbReference type="PRINTS" id="PR00248">
    <property type="entry name" value="GPCRMGR"/>
</dbReference>
<dbReference type="Pfam" id="PF00003">
    <property type="entry name" value="7tm_3"/>
    <property type="match status" value="1"/>
</dbReference>
<dbReference type="PANTHER" id="PTHR24061">
    <property type="entry name" value="CALCIUM-SENSING RECEPTOR-RELATED"/>
    <property type="match status" value="1"/>
</dbReference>
<feature type="transmembrane region" description="Helical" evidence="12">
    <location>
        <begin position="807"/>
        <end position="827"/>
    </location>
</feature>
<keyword evidence="11" id="KW-0807">Transducer</keyword>
<dbReference type="CDD" id="cd15283">
    <property type="entry name" value="7tmC_V2R_pheromone"/>
    <property type="match status" value="1"/>
</dbReference>
<dbReference type="InterPro" id="IPR017979">
    <property type="entry name" value="GPCR_3_CS"/>
</dbReference>
<comment type="subcellular location">
    <subcellularLocation>
        <location evidence="1">Cell membrane</location>
        <topology evidence="1">Multi-pass membrane protein</topology>
    </subcellularLocation>
</comment>
<gene>
    <name evidence="14" type="ORF">NXF25_004130</name>
</gene>
<dbReference type="PROSITE" id="PS50259">
    <property type="entry name" value="G_PROTEIN_RECEP_F3_4"/>
    <property type="match status" value="1"/>
</dbReference>
<dbReference type="InterPro" id="IPR038550">
    <property type="entry name" value="GPCR_3_9-Cys_sf"/>
</dbReference>
<keyword evidence="3" id="KW-1003">Cell membrane</keyword>
<dbReference type="GO" id="GO:0004930">
    <property type="term" value="F:G protein-coupled receptor activity"/>
    <property type="evidence" value="ECO:0007669"/>
    <property type="project" value="UniProtKB-KW"/>
</dbReference>
<evidence type="ECO:0000256" key="7">
    <source>
        <dbReference type="ARBA" id="ARBA00023040"/>
    </source>
</evidence>
<name>A0AAW1BU16_CROAD</name>
<keyword evidence="6 12" id="KW-1133">Transmembrane helix</keyword>
<feature type="transmembrane region" description="Helical" evidence="12">
    <location>
        <begin position="651"/>
        <end position="671"/>
    </location>
</feature>
<keyword evidence="8 12" id="KW-0472">Membrane</keyword>
<evidence type="ECO:0000256" key="5">
    <source>
        <dbReference type="ARBA" id="ARBA00022729"/>
    </source>
</evidence>
<evidence type="ECO:0000256" key="6">
    <source>
        <dbReference type="ARBA" id="ARBA00022989"/>
    </source>
</evidence>
<proteinExistence type="inferred from homology"/>
<keyword evidence="4 12" id="KW-0812">Transmembrane</keyword>
<protein>
    <submittedName>
        <fullName evidence="14">Type-2 vomeronasal receptor</fullName>
    </submittedName>
</protein>
<evidence type="ECO:0000256" key="12">
    <source>
        <dbReference type="SAM" id="Phobius"/>
    </source>
</evidence>
<feature type="domain" description="G-protein coupled receptors family 3 profile" evidence="13">
    <location>
        <begin position="613"/>
        <end position="877"/>
    </location>
</feature>
<keyword evidence="15" id="KW-1185">Reference proteome</keyword>
<keyword evidence="9 14" id="KW-0675">Receptor</keyword>
<evidence type="ECO:0000256" key="2">
    <source>
        <dbReference type="ARBA" id="ARBA00007242"/>
    </source>
</evidence>
<feature type="transmembrane region" description="Helical" evidence="12">
    <location>
        <begin position="833"/>
        <end position="855"/>
    </location>
</feature>
<keyword evidence="10" id="KW-0325">Glycoprotein</keyword>
<dbReference type="Gene3D" id="3.40.50.2300">
    <property type="match status" value="2"/>
</dbReference>
<feature type="transmembrane region" description="Helical" evidence="12">
    <location>
        <begin position="612"/>
        <end position="639"/>
    </location>
</feature>
<dbReference type="InterPro" id="IPR001828">
    <property type="entry name" value="ANF_lig-bd_rcpt"/>
</dbReference>
<keyword evidence="5" id="KW-0732">Signal</keyword>
<organism evidence="14 15">
    <name type="scientific">Crotalus adamanteus</name>
    <name type="common">Eastern diamondback rattlesnake</name>
    <dbReference type="NCBI Taxonomy" id="8729"/>
    <lineage>
        <taxon>Eukaryota</taxon>
        <taxon>Metazoa</taxon>
        <taxon>Chordata</taxon>
        <taxon>Craniata</taxon>
        <taxon>Vertebrata</taxon>
        <taxon>Euteleostomi</taxon>
        <taxon>Lepidosauria</taxon>
        <taxon>Squamata</taxon>
        <taxon>Bifurcata</taxon>
        <taxon>Unidentata</taxon>
        <taxon>Episquamata</taxon>
        <taxon>Toxicofera</taxon>
        <taxon>Serpentes</taxon>
        <taxon>Colubroidea</taxon>
        <taxon>Viperidae</taxon>
        <taxon>Crotalinae</taxon>
        <taxon>Crotalus</taxon>
    </lineage>
</organism>
<dbReference type="SUPFAM" id="SSF53822">
    <property type="entry name" value="Periplasmic binding protein-like I"/>
    <property type="match status" value="1"/>
</dbReference>
<evidence type="ECO:0000256" key="9">
    <source>
        <dbReference type="ARBA" id="ARBA00023170"/>
    </source>
</evidence>
<evidence type="ECO:0000256" key="1">
    <source>
        <dbReference type="ARBA" id="ARBA00004651"/>
    </source>
</evidence>
<dbReference type="PANTHER" id="PTHR24061:SF599">
    <property type="entry name" value="G-PROTEIN COUPLED RECEPTORS FAMILY 3 PROFILE DOMAIN-CONTAINING PROTEIN"/>
    <property type="match status" value="1"/>
</dbReference>
<dbReference type="InterPro" id="IPR028082">
    <property type="entry name" value="Peripla_BP_I"/>
</dbReference>
<dbReference type="Gene3D" id="2.10.50.30">
    <property type="entry name" value="GPCR, family 3, nine cysteines domain"/>
    <property type="match status" value="1"/>
</dbReference>
<dbReference type="InterPro" id="IPR000068">
    <property type="entry name" value="GPCR_3_Ca_sens_rcpt-rel"/>
</dbReference>
<keyword evidence="7" id="KW-0297">G-protein coupled receptor</keyword>
<dbReference type="InterPro" id="IPR004073">
    <property type="entry name" value="GPCR_3_vmron_rcpt_2"/>
</dbReference>
<evidence type="ECO:0000256" key="3">
    <source>
        <dbReference type="ARBA" id="ARBA00022475"/>
    </source>
</evidence>
<evidence type="ECO:0000256" key="4">
    <source>
        <dbReference type="ARBA" id="ARBA00022692"/>
    </source>
</evidence>
<dbReference type="GO" id="GO:0005886">
    <property type="term" value="C:plasma membrane"/>
    <property type="evidence" value="ECO:0007669"/>
    <property type="project" value="UniProtKB-SubCell"/>
</dbReference>
<comment type="caution">
    <text evidence="14">The sequence shown here is derived from an EMBL/GenBank/DDBJ whole genome shotgun (WGS) entry which is preliminary data.</text>
</comment>
<evidence type="ECO:0000259" key="13">
    <source>
        <dbReference type="PROSITE" id="PS50259"/>
    </source>
</evidence>
<dbReference type="Proteomes" id="UP001474421">
    <property type="component" value="Unassembled WGS sequence"/>
</dbReference>
<dbReference type="PROSITE" id="PS00981">
    <property type="entry name" value="G_PROTEIN_RECEP_F3_3"/>
    <property type="match status" value="1"/>
</dbReference>
<evidence type="ECO:0000256" key="10">
    <source>
        <dbReference type="ARBA" id="ARBA00023180"/>
    </source>
</evidence>
<dbReference type="PRINTS" id="PR01535">
    <property type="entry name" value="VOMERONASL2R"/>
</dbReference>
<dbReference type="FunFam" id="2.10.50.30:FF:000002">
    <property type="entry name" value="Vomeronasal 2 receptor, h1"/>
    <property type="match status" value="1"/>
</dbReference>
<accession>A0AAW1BU16</accession>
<dbReference type="Pfam" id="PF01094">
    <property type="entry name" value="ANF_receptor"/>
    <property type="match status" value="1"/>
</dbReference>
<evidence type="ECO:0000256" key="11">
    <source>
        <dbReference type="ARBA" id="ARBA00023224"/>
    </source>
</evidence>
<feature type="transmembrane region" description="Helical" evidence="12">
    <location>
        <begin position="777"/>
        <end position="795"/>
    </location>
</feature>
<evidence type="ECO:0000313" key="14">
    <source>
        <dbReference type="EMBL" id="KAK9405356.1"/>
    </source>
</evidence>
<dbReference type="InterPro" id="IPR000337">
    <property type="entry name" value="GPCR_3"/>
</dbReference>
<feature type="transmembrane region" description="Helical" evidence="12">
    <location>
        <begin position="728"/>
        <end position="745"/>
    </location>
</feature>
<dbReference type="EMBL" id="JAOTOJ010000002">
    <property type="protein sequence ID" value="KAK9405356.1"/>
    <property type="molecule type" value="Genomic_DNA"/>
</dbReference>
<reference evidence="14 15" key="1">
    <citation type="journal article" date="2024" name="Proc. Natl. Acad. Sci. U.S.A.">
        <title>The genetic regulatory architecture and epigenomic basis for age-related changes in rattlesnake venom.</title>
        <authorList>
            <person name="Hogan M.P."/>
            <person name="Holding M.L."/>
            <person name="Nystrom G.S."/>
            <person name="Colston T.J."/>
            <person name="Bartlett D.A."/>
            <person name="Mason A.J."/>
            <person name="Ellsworth S.A."/>
            <person name="Rautsaw R.M."/>
            <person name="Lawrence K.C."/>
            <person name="Strickland J.L."/>
            <person name="He B."/>
            <person name="Fraser P."/>
            <person name="Margres M.J."/>
            <person name="Gilbert D.M."/>
            <person name="Gibbs H.L."/>
            <person name="Parkinson C.L."/>
            <person name="Rokyta D.R."/>
        </authorList>
    </citation>
    <scope>NUCLEOTIDE SEQUENCE [LARGE SCALE GENOMIC DNA]</scope>
    <source>
        <strain evidence="14">DRR0105</strain>
    </source>
</reference>
<sequence length="886" mass="100224">MPSGVAMKKGILVDTIKSQKFLLLLLLGLLSSATGGRKCLLNFIRDKNAMYNYYQSGDLNIGGIISATTLKFKPAVFYKPPTTSLVGVGPFIFWFLLSFFFATEEINRNPKLLSNVTLGYNFYDNYYEARMTYDAMADLLSTGEASVPNYSCGSASNLLVMIEGVESDASSQISIMSSIYKIPQVSYGFVSEALSDKIQFPFVYRMVPKEEHLYHMIAKLLQHFGWNWVSLVAPDTDGGERFMRTLSPILTRNEICVAFSLMFPGLQVEIPLLPLETLFMWNNVTVFIYYAEMRFFYNVIKMLHFLVSKLYRIPIVGKIWITTASWDLTLYFTYDIFVDKEIHGFFSFVCHQKKMVNNDNFQTFYDTMNKFGLAAFECLLSKPALSVKWRKRCKKQEMLEVPSEEFVDNVFSMDSYRISSLVQAVARTIDRALSWRTQRIRPRGEDGLRSHSISAWQLHSFLGNIHFYNSSLEGVYLDEKGELSANFDIVKWETFSNDSTHATKFGEIHRHWGSSETDFILDQDEWSRHFNQRFHHSRCTGRCHPGEAKIVLEGKPVCCYGCSLCAEGTISTQEDFFSDADHCSKCPDDQHPNKAQNQCLPKIQTFLSYKDYLGIILTTLALFFCLITALVLIIFIKFLETPLVKANNQDLSFVLLVSLMFSFLSSFFFIGQPRTTTCLLRQTMFSIIFSVAISSVLAKTVTVVLAFLATKPGSKARRWLGKSVANSIIISCSGIQMGICTFWLGTSPPFPESDMQSQTGEIILQCNEGSVAMFYSALSYMGFQAAVCFVVAFLARNLPGAFNEAKLITFSMLVFCSVWISFVPTYLSTKGKYMVAVQVFSILSSSAGLLGCIFIPKCYIIILRPDLNTKEQLTTRTDVGLKAKAK</sequence>
<dbReference type="Pfam" id="PF07562">
    <property type="entry name" value="NCD3G"/>
    <property type="match status" value="1"/>
</dbReference>
<dbReference type="InterPro" id="IPR011500">
    <property type="entry name" value="GPCR_3_9-Cys_dom"/>
</dbReference>
<feature type="transmembrane region" description="Helical" evidence="12">
    <location>
        <begin position="82"/>
        <end position="102"/>
    </location>
</feature>
<evidence type="ECO:0000313" key="15">
    <source>
        <dbReference type="Proteomes" id="UP001474421"/>
    </source>
</evidence>